<name>A0ABT1WCB4_9BURK</name>
<protein>
    <submittedName>
        <fullName evidence="2">DUF305 domain-containing protein</fullName>
    </submittedName>
</protein>
<evidence type="ECO:0000313" key="3">
    <source>
        <dbReference type="Proteomes" id="UP001204142"/>
    </source>
</evidence>
<dbReference type="RefSeq" id="WP_256762679.1">
    <property type="nucleotide sequence ID" value="NZ_JANIGO010000001.1"/>
</dbReference>
<proteinExistence type="predicted"/>
<reference evidence="2 3" key="1">
    <citation type="submission" date="2022-07" db="EMBL/GenBank/DDBJ databases">
        <authorList>
            <person name="Xamxidin M."/>
            <person name="Wu M."/>
        </authorList>
    </citation>
    <scope>NUCLEOTIDE SEQUENCE [LARGE SCALE GENOMIC DNA]</scope>
    <source>
        <strain evidence="2 3">NBRC 111650</strain>
    </source>
</reference>
<organism evidence="2 3">
    <name type="scientific">Limnobacter humi</name>
    <dbReference type="NCBI Taxonomy" id="1778671"/>
    <lineage>
        <taxon>Bacteria</taxon>
        <taxon>Pseudomonadati</taxon>
        <taxon>Pseudomonadota</taxon>
        <taxon>Betaproteobacteria</taxon>
        <taxon>Burkholderiales</taxon>
        <taxon>Burkholderiaceae</taxon>
        <taxon>Limnobacter</taxon>
    </lineage>
</organism>
<sequence length="230" mass="25662">MRFAATSPWAALGWLLLGMMLGGAMVGYVMQQPPLVENLGSEHEPGEEPPDIDLGYAQAMLVHHQQALMMASYMVSPAVSQPDPNVVQLARRIVQVQSAEVEQLKGWLLGREAPVLPLNGDLMAWMKSADAELNVDEKLFLERCKQSPLGMAGLRMPEELQQLGDANLPMTDRQRRFLTWMIAHHEAAMAMSTLPSRRALTPYIRQLANEVLVQQAREVLIMKALLKRLS</sequence>
<dbReference type="EMBL" id="JANIGO010000001">
    <property type="protein sequence ID" value="MCQ8895019.1"/>
    <property type="molecule type" value="Genomic_DNA"/>
</dbReference>
<dbReference type="Pfam" id="PF03713">
    <property type="entry name" value="DUF305"/>
    <property type="match status" value="1"/>
</dbReference>
<dbReference type="PANTHER" id="PTHR36933:SF1">
    <property type="entry name" value="SLL0788 PROTEIN"/>
    <property type="match status" value="1"/>
</dbReference>
<keyword evidence="3" id="KW-1185">Reference proteome</keyword>
<dbReference type="Gene3D" id="1.20.1260.10">
    <property type="match status" value="1"/>
</dbReference>
<gene>
    <name evidence="2" type="ORF">NQT62_01040</name>
</gene>
<accession>A0ABT1WCB4</accession>
<evidence type="ECO:0000259" key="1">
    <source>
        <dbReference type="Pfam" id="PF03713"/>
    </source>
</evidence>
<dbReference type="PANTHER" id="PTHR36933">
    <property type="entry name" value="SLL0788 PROTEIN"/>
    <property type="match status" value="1"/>
</dbReference>
<dbReference type="InterPro" id="IPR005183">
    <property type="entry name" value="DUF305_CopM-like"/>
</dbReference>
<comment type="caution">
    <text evidence="2">The sequence shown here is derived from an EMBL/GenBank/DDBJ whole genome shotgun (WGS) entry which is preliminary data.</text>
</comment>
<dbReference type="InterPro" id="IPR012347">
    <property type="entry name" value="Ferritin-like"/>
</dbReference>
<dbReference type="Proteomes" id="UP001204142">
    <property type="component" value="Unassembled WGS sequence"/>
</dbReference>
<feature type="domain" description="DUF305" evidence="1">
    <location>
        <begin position="53"/>
        <end position="226"/>
    </location>
</feature>
<evidence type="ECO:0000313" key="2">
    <source>
        <dbReference type="EMBL" id="MCQ8895019.1"/>
    </source>
</evidence>